<evidence type="ECO:0000313" key="3">
    <source>
        <dbReference type="Proteomes" id="UP000006039"/>
    </source>
</evidence>
<dbReference type="Proteomes" id="UP000006039">
    <property type="component" value="Unassembled WGS sequence"/>
</dbReference>
<protein>
    <submittedName>
        <fullName evidence="1 2">Uncharacterized protein</fullName>
    </submittedName>
</protein>
<dbReference type="RefSeq" id="XP_009225636.1">
    <property type="nucleotide sequence ID" value="XM_009227372.1"/>
</dbReference>
<dbReference type="EnsemblFungi" id="EJT72662">
    <property type="protein sequence ID" value="EJT72662"/>
    <property type="gene ID" value="GGTG_09521"/>
</dbReference>
<dbReference type="AlphaFoldDB" id="J3P7N0"/>
<sequence length="92" mass="10764">MNQTEARARRVPTKYAIERGPPTAQKNAKIKIRNAFTNLEFLLVYKLILSYLNIKNLNCSAYQIKKIKKISLQRLSGMYVKKSKRKYMLKAL</sequence>
<organism evidence="1">
    <name type="scientific">Gaeumannomyces tritici (strain R3-111a-1)</name>
    <name type="common">Wheat and barley take-all root rot fungus</name>
    <name type="synonym">Gaeumannomyces graminis var. tritici</name>
    <dbReference type="NCBI Taxonomy" id="644352"/>
    <lineage>
        <taxon>Eukaryota</taxon>
        <taxon>Fungi</taxon>
        <taxon>Dikarya</taxon>
        <taxon>Ascomycota</taxon>
        <taxon>Pezizomycotina</taxon>
        <taxon>Sordariomycetes</taxon>
        <taxon>Sordariomycetidae</taxon>
        <taxon>Magnaporthales</taxon>
        <taxon>Magnaporthaceae</taxon>
        <taxon>Gaeumannomyces</taxon>
    </lineage>
</organism>
<reference evidence="2" key="5">
    <citation type="submission" date="2018-04" db="UniProtKB">
        <authorList>
            <consortium name="EnsemblFungi"/>
        </authorList>
    </citation>
    <scope>IDENTIFICATION</scope>
    <source>
        <strain evidence="2">R3-111a-1</strain>
    </source>
</reference>
<reference evidence="2" key="4">
    <citation type="journal article" date="2015" name="G3 (Bethesda)">
        <title>Genome sequences of three phytopathogenic species of the Magnaporthaceae family of fungi.</title>
        <authorList>
            <person name="Okagaki L.H."/>
            <person name="Nunes C.C."/>
            <person name="Sailsbery J."/>
            <person name="Clay B."/>
            <person name="Brown D."/>
            <person name="John T."/>
            <person name="Oh Y."/>
            <person name="Young N."/>
            <person name="Fitzgerald M."/>
            <person name="Haas B.J."/>
            <person name="Zeng Q."/>
            <person name="Young S."/>
            <person name="Adiconis X."/>
            <person name="Fan L."/>
            <person name="Levin J.Z."/>
            <person name="Mitchell T.K."/>
            <person name="Okubara P.A."/>
            <person name="Farman M.L."/>
            <person name="Kohn L.M."/>
            <person name="Birren B."/>
            <person name="Ma L.-J."/>
            <person name="Dean R.A."/>
        </authorList>
    </citation>
    <scope>NUCLEOTIDE SEQUENCE</scope>
    <source>
        <strain evidence="2">R3-111a-1</strain>
    </source>
</reference>
<dbReference type="VEuPathDB" id="FungiDB:GGTG_09521"/>
<proteinExistence type="predicted"/>
<reference evidence="1" key="2">
    <citation type="submission" date="2010-07" db="EMBL/GenBank/DDBJ databases">
        <authorList>
            <consortium name="The Broad Institute Genome Sequencing Platform"/>
            <consortium name="Broad Institute Genome Sequencing Center for Infectious Disease"/>
            <person name="Ma L.-J."/>
            <person name="Dead R."/>
            <person name="Young S."/>
            <person name="Zeng Q."/>
            <person name="Koehrsen M."/>
            <person name="Alvarado L."/>
            <person name="Berlin A."/>
            <person name="Chapman S.B."/>
            <person name="Chen Z."/>
            <person name="Freedman E."/>
            <person name="Gellesch M."/>
            <person name="Goldberg J."/>
            <person name="Griggs A."/>
            <person name="Gujja S."/>
            <person name="Heilman E.R."/>
            <person name="Heiman D."/>
            <person name="Hepburn T."/>
            <person name="Howarth C."/>
            <person name="Jen D."/>
            <person name="Larson L."/>
            <person name="Mehta T."/>
            <person name="Neiman D."/>
            <person name="Pearson M."/>
            <person name="Roberts A."/>
            <person name="Saif S."/>
            <person name="Shea T."/>
            <person name="Shenoy N."/>
            <person name="Sisk P."/>
            <person name="Stolte C."/>
            <person name="Sykes S."/>
            <person name="Walk T."/>
            <person name="White J."/>
            <person name="Yandava C."/>
            <person name="Haas B."/>
            <person name="Nusbaum C."/>
            <person name="Birren B."/>
        </authorList>
    </citation>
    <scope>NUCLEOTIDE SEQUENCE</scope>
    <source>
        <strain evidence="1">R3-111a-1</strain>
    </source>
</reference>
<keyword evidence="3" id="KW-1185">Reference proteome</keyword>
<dbReference type="GeneID" id="20349979"/>
<reference evidence="3" key="1">
    <citation type="submission" date="2010-07" db="EMBL/GenBank/DDBJ databases">
        <title>The genome sequence of Gaeumannomyces graminis var. tritici strain R3-111a-1.</title>
        <authorList>
            <consortium name="The Broad Institute Genome Sequencing Platform"/>
            <person name="Ma L.-J."/>
            <person name="Dead R."/>
            <person name="Young S."/>
            <person name="Zeng Q."/>
            <person name="Koehrsen M."/>
            <person name="Alvarado L."/>
            <person name="Berlin A."/>
            <person name="Chapman S.B."/>
            <person name="Chen Z."/>
            <person name="Freedman E."/>
            <person name="Gellesch M."/>
            <person name="Goldberg J."/>
            <person name="Griggs A."/>
            <person name="Gujja S."/>
            <person name="Heilman E.R."/>
            <person name="Heiman D."/>
            <person name="Hepburn T."/>
            <person name="Howarth C."/>
            <person name="Jen D."/>
            <person name="Larson L."/>
            <person name="Mehta T."/>
            <person name="Neiman D."/>
            <person name="Pearson M."/>
            <person name="Roberts A."/>
            <person name="Saif S."/>
            <person name="Shea T."/>
            <person name="Shenoy N."/>
            <person name="Sisk P."/>
            <person name="Stolte C."/>
            <person name="Sykes S."/>
            <person name="Walk T."/>
            <person name="White J."/>
            <person name="Yandava C."/>
            <person name="Haas B."/>
            <person name="Nusbaum C."/>
            <person name="Birren B."/>
        </authorList>
    </citation>
    <scope>NUCLEOTIDE SEQUENCE [LARGE SCALE GENOMIC DNA]</scope>
    <source>
        <strain evidence="3">R3-111a-1</strain>
    </source>
</reference>
<dbReference type="EMBL" id="GL385399">
    <property type="protein sequence ID" value="EJT72662.1"/>
    <property type="molecule type" value="Genomic_DNA"/>
</dbReference>
<gene>
    <name evidence="2" type="primary">20349979</name>
    <name evidence="1" type="ORF">GGTG_09521</name>
</gene>
<dbReference type="HOGENOM" id="CLU_2413389_0_0_1"/>
<accession>J3P7N0</accession>
<evidence type="ECO:0000313" key="1">
    <source>
        <dbReference type="EMBL" id="EJT72662.1"/>
    </source>
</evidence>
<name>J3P7N0_GAET3</name>
<reference evidence="1" key="3">
    <citation type="submission" date="2010-09" db="EMBL/GenBank/DDBJ databases">
        <title>Annotation of Gaeumannomyces graminis var. tritici R3-111a-1.</title>
        <authorList>
            <consortium name="The Broad Institute Genome Sequencing Platform"/>
            <person name="Ma L.-J."/>
            <person name="Dead R."/>
            <person name="Young S.K."/>
            <person name="Zeng Q."/>
            <person name="Gargeya S."/>
            <person name="Fitzgerald M."/>
            <person name="Haas B."/>
            <person name="Abouelleil A."/>
            <person name="Alvarado L."/>
            <person name="Arachchi H.M."/>
            <person name="Berlin A."/>
            <person name="Brown A."/>
            <person name="Chapman S.B."/>
            <person name="Chen Z."/>
            <person name="Dunbar C."/>
            <person name="Freedman E."/>
            <person name="Gearin G."/>
            <person name="Gellesch M."/>
            <person name="Goldberg J."/>
            <person name="Griggs A."/>
            <person name="Gujja S."/>
            <person name="Heiman D."/>
            <person name="Howarth C."/>
            <person name="Larson L."/>
            <person name="Lui A."/>
            <person name="MacDonald P.J.P."/>
            <person name="Mehta T."/>
            <person name="Montmayeur A."/>
            <person name="Murphy C."/>
            <person name="Neiman D."/>
            <person name="Pearson M."/>
            <person name="Priest M."/>
            <person name="Roberts A."/>
            <person name="Saif S."/>
            <person name="Shea T."/>
            <person name="Shenoy N."/>
            <person name="Sisk P."/>
            <person name="Stolte C."/>
            <person name="Sykes S."/>
            <person name="Yandava C."/>
            <person name="Wortman J."/>
            <person name="Nusbaum C."/>
            <person name="Birren B."/>
        </authorList>
    </citation>
    <scope>NUCLEOTIDE SEQUENCE</scope>
    <source>
        <strain evidence="1">R3-111a-1</strain>
    </source>
</reference>
<evidence type="ECO:0000313" key="2">
    <source>
        <dbReference type="EnsemblFungi" id="EJT72662"/>
    </source>
</evidence>